<accession>A0ABS3F3E5</accession>
<keyword evidence="3 9" id="KW-0997">Cell inner membrane</keyword>
<keyword evidence="4 9" id="KW-0132">Cell division</keyword>
<feature type="compositionally biased region" description="Low complexity" evidence="10">
    <location>
        <begin position="24"/>
        <end position="33"/>
    </location>
</feature>
<sequence>MRPITIDKDDRVIPSTSRPRKATSKSGGFFKSLRGGGKKKKTTKRKTEPRISTEAAFSRLGSMTIGITDRISAPFRSEKPRRGSRRKPTPAWRKPAVICGGVLLAAIVIGGITNFIVRAELPERSAAWIDAQQQALAEVFGLTVQQISVTGRDKTSGDDILRVLDVKRGDSILNIDPEAARERLETLGWIETASVMRRYPDEIFIEITERRPYARWQVNGKTGVIDRTGALVSKKDEAAFRYLPKVVGSGANEHAAELFDMLAQTPELFTRLESAVRIRDRRWNLEFKNDVTVLLPEKGASHAWKQLYQIQNEQRILDKDVVSIDLRGKDRMYVRLKDEAAKLRRLAGNDT</sequence>
<proteinExistence type="inferred from homology"/>
<evidence type="ECO:0000256" key="4">
    <source>
        <dbReference type="ARBA" id="ARBA00022618"/>
    </source>
</evidence>
<feature type="compositionally biased region" description="Basic and acidic residues" evidence="10">
    <location>
        <begin position="1"/>
        <end position="12"/>
    </location>
</feature>
<evidence type="ECO:0000256" key="8">
    <source>
        <dbReference type="ARBA" id="ARBA00023306"/>
    </source>
</evidence>
<dbReference type="InterPro" id="IPR034746">
    <property type="entry name" value="POTRA"/>
</dbReference>
<evidence type="ECO:0000256" key="7">
    <source>
        <dbReference type="ARBA" id="ARBA00023136"/>
    </source>
</evidence>
<dbReference type="Pfam" id="PF08478">
    <property type="entry name" value="POTRA_1"/>
    <property type="match status" value="1"/>
</dbReference>
<reference evidence="12 13" key="1">
    <citation type="submission" date="2021-03" db="EMBL/GenBank/DDBJ databases">
        <title>Sneathiella sp. CAU 1612 isolated from Kang Won-do.</title>
        <authorList>
            <person name="Kim W."/>
        </authorList>
    </citation>
    <scope>NUCLEOTIDE SEQUENCE [LARGE SCALE GENOMIC DNA]</scope>
    <source>
        <strain evidence="12 13">CAU 1612</strain>
    </source>
</reference>
<comment type="caution">
    <text evidence="12">The sequence shown here is derived from an EMBL/GenBank/DDBJ whole genome shotgun (WGS) entry which is preliminary data.</text>
</comment>
<dbReference type="RefSeq" id="WP_207043059.1">
    <property type="nucleotide sequence ID" value="NZ_JAFLNC010000002.1"/>
</dbReference>
<dbReference type="PANTHER" id="PTHR35851:SF1">
    <property type="entry name" value="CELL DIVISION PROTEIN FTSQ"/>
    <property type="match status" value="1"/>
</dbReference>
<evidence type="ECO:0000256" key="1">
    <source>
        <dbReference type="ARBA" id="ARBA00004370"/>
    </source>
</evidence>
<evidence type="ECO:0000256" key="2">
    <source>
        <dbReference type="ARBA" id="ARBA00022475"/>
    </source>
</evidence>
<keyword evidence="5 9" id="KW-0812">Transmembrane</keyword>
<dbReference type="Gene3D" id="3.10.20.310">
    <property type="entry name" value="membrane protein fhac"/>
    <property type="match status" value="1"/>
</dbReference>
<keyword evidence="13" id="KW-1185">Reference proteome</keyword>
<feature type="transmembrane region" description="Helical" evidence="9">
    <location>
        <begin position="95"/>
        <end position="117"/>
    </location>
</feature>
<dbReference type="Proteomes" id="UP000664761">
    <property type="component" value="Unassembled WGS sequence"/>
</dbReference>
<comment type="function">
    <text evidence="9">Essential cell division protein.</text>
</comment>
<gene>
    <name evidence="9" type="primary">ftsQ</name>
    <name evidence="12" type="ORF">J0X12_05410</name>
</gene>
<feature type="domain" description="POTRA" evidence="11">
    <location>
        <begin position="142"/>
        <end position="210"/>
    </location>
</feature>
<keyword evidence="8 9" id="KW-0131">Cell cycle</keyword>
<evidence type="ECO:0000256" key="9">
    <source>
        <dbReference type="HAMAP-Rule" id="MF_00911"/>
    </source>
</evidence>
<dbReference type="InterPro" id="IPR045335">
    <property type="entry name" value="FtsQ_C_sf"/>
</dbReference>
<feature type="region of interest" description="Disordered" evidence="10">
    <location>
        <begin position="71"/>
        <end position="91"/>
    </location>
</feature>
<evidence type="ECO:0000256" key="10">
    <source>
        <dbReference type="SAM" id="MobiDB-lite"/>
    </source>
</evidence>
<keyword evidence="7 9" id="KW-0472">Membrane</keyword>
<name>A0ABS3F3E5_9PROT</name>
<evidence type="ECO:0000313" key="12">
    <source>
        <dbReference type="EMBL" id="MBO0333037.1"/>
    </source>
</evidence>
<dbReference type="EMBL" id="JAFLNC010000002">
    <property type="protein sequence ID" value="MBO0333037.1"/>
    <property type="molecule type" value="Genomic_DNA"/>
</dbReference>
<evidence type="ECO:0000256" key="6">
    <source>
        <dbReference type="ARBA" id="ARBA00022989"/>
    </source>
</evidence>
<feature type="region of interest" description="Disordered" evidence="10">
    <location>
        <begin position="1"/>
        <end position="50"/>
    </location>
</feature>
<protein>
    <recommendedName>
        <fullName evidence="9">Cell division protein FtsQ</fullName>
    </recommendedName>
</protein>
<comment type="similarity">
    <text evidence="9">Belongs to the FtsQ/DivIB family. FtsQ subfamily.</text>
</comment>
<evidence type="ECO:0000259" key="11">
    <source>
        <dbReference type="PROSITE" id="PS51779"/>
    </source>
</evidence>
<evidence type="ECO:0000256" key="5">
    <source>
        <dbReference type="ARBA" id="ARBA00022692"/>
    </source>
</evidence>
<dbReference type="Pfam" id="PF03799">
    <property type="entry name" value="FtsQ_DivIB_C"/>
    <property type="match status" value="1"/>
</dbReference>
<dbReference type="HAMAP" id="MF_00911">
    <property type="entry name" value="FtsQ_subfam"/>
    <property type="match status" value="1"/>
</dbReference>
<dbReference type="InterPro" id="IPR013685">
    <property type="entry name" value="POTRA_FtsQ_type"/>
</dbReference>
<evidence type="ECO:0000313" key="13">
    <source>
        <dbReference type="Proteomes" id="UP000664761"/>
    </source>
</evidence>
<comment type="subcellular location">
    <subcellularLocation>
        <location evidence="9">Cell inner membrane</location>
        <topology evidence="9">Single-pass type II membrane protein</topology>
    </subcellularLocation>
    <subcellularLocation>
        <location evidence="1">Membrane</location>
    </subcellularLocation>
    <text evidence="9">Localizes to the division septum.</text>
</comment>
<organism evidence="12 13">
    <name type="scientific">Sneathiella sedimenti</name>
    <dbReference type="NCBI Taxonomy" id="2816034"/>
    <lineage>
        <taxon>Bacteria</taxon>
        <taxon>Pseudomonadati</taxon>
        <taxon>Pseudomonadota</taxon>
        <taxon>Alphaproteobacteria</taxon>
        <taxon>Sneathiellales</taxon>
        <taxon>Sneathiellaceae</taxon>
        <taxon>Sneathiella</taxon>
    </lineage>
</organism>
<dbReference type="InterPro" id="IPR005548">
    <property type="entry name" value="Cell_div_FtsQ/DivIB_C"/>
</dbReference>
<dbReference type="InterPro" id="IPR026579">
    <property type="entry name" value="FtsQ"/>
</dbReference>
<dbReference type="PANTHER" id="PTHR35851">
    <property type="entry name" value="CELL DIVISION PROTEIN FTSQ"/>
    <property type="match status" value="1"/>
</dbReference>
<dbReference type="PROSITE" id="PS51779">
    <property type="entry name" value="POTRA"/>
    <property type="match status" value="1"/>
</dbReference>
<keyword evidence="6 9" id="KW-1133">Transmembrane helix</keyword>
<evidence type="ECO:0000256" key="3">
    <source>
        <dbReference type="ARBA" id="ARBA00022519"/>
    </source>
</evidence>
<dbReference type="Gene3D" id="3.40.50.11690">
    <property type="entry name" value="Cell division protein FtsQ/DivIB"/>
    <property type="match status" value="1"/>
</dbReference>
<keyword evidence="2 9" id="KW-1003">Cell membrane</keyword>